<keyword evidence="1" id="KW-0472">Membrane</keyword>
<keyword evidence="1" id="KW-1133">Transmembrane helix</keyword>
<sequence>MVKIRDVFYGVMVMAGCGRICWGRYLTGLGESDGRVVAEILENVIWLCEMLG</sequence>
<name>A0A0F8X0H5_9ZZZZ</name>
<organism evidence="2">
    <name type="scientific">marine sediment metagenome</name>
    <dbReference type="NCBI Taxonomy" id="412755"/>
    <lineage>
        <taxon>unclassified sequences</taxon>
        <taxon>metagenomes</taxon>
        <taxon>ecological metagenomes</taxon>
    </lineage>
</organism>
<dbReference type="PROSITE" id="PS51257">
    <property type="entry name" value="PROKAR_LIPOPROTEIN"/>
    <property type="match status" value="1"/>
</dbReference>
<dbReference type="AlphaFoldDB" id="A0A0F8X0H5"/>
<gene>
    <name evidence="2" type="ORF">LCGC14_3002590</name>
</gene>
<protein>
    <submittedName>
        <fullName evidence="2">Uncharacterized protein</fullName>
    </submittedName>
</protein>
<evidence type="ECO:0000256" key="1">
    <source>
        <dbReference type="SAM" id="Phobius"/>
    </source>
</evidence>
<evidence type="ECO:0000313" key="2">
    <source>
        <dbReference type="EMBL" id="KKK62612.1"/>
    </source>
</evidence>
<comment type="caution">
    <text evidence="2">The sequence shown here is derived from an EMBL/GenBank/DDBJ whole genome shotgun (WGS) entry which is preliminary data.</text>
</comment>
<reference evidence="2" key="1">
    <citation type="journal article" date="2015" name="Nature">
        <title>Complex archaea that bridge the gap between prokaryotes and eukaryotes.</title>
        <authorList>
            <person name="Spang A."/>
            <person name="Saw J.H."/>
            <person name="Jorgensen S.L."/>
            <person name="Zaremba-Niedzwiedzka K."/>
            <person name="Martijn J."/>
            <person name="Lind A.E."/>
            <person name="van Eijk R."/>
            <person name="Schleper C."/>
            <person name="Guy L."/>
            <person name="Ettema T.J."/>
        </authorList>
    </citation>
    <scope>NUCLEOTIDE SEQUENCE</scope>
</reference>
<accession>A0A0F8X0H5</accession>
<proteinExistence type="predicted"/>
<feature type="transmembrane region" description="Helical" evidence="1">
    <location>
        <begin position="7"/>
        <end position="25"/>
    </location>
</feature>
<keyword evidence="1" id="KW-0812">Transmembrane</keyword>
<dbReference type="EMBL" id="LAZR01061911">
    <property type="protein sequence ID" value="KKK62612.1"/>
    <property type="molecule type" value="Genomic_DNA"/>
</dbReference>